<dbReference type="PANTHER" id="PTHR47331">
    <property type="entry name" value="PHD-TYPE DOMAIN-CONTAINING PROTEIN"/>
    <property type="match status" value="1"/>
</dbReference>
<dbReference type="InterPro" id="IPR036397">
    <property type="entry name" value="RNaseH_sf"/>
</dbReference>
<keyword evidence="2" id="KW-1185">Reference proteome</keyword>
<organism evidence="1 2">
    <name type="scientific">Trachymyrmex cornetzi</name>
    <dbReference type="NCBI Taxonomy" id="471704"/>
    <lineage>
        <taxon>Eukaryota</taxon>
        <taxon>Metazoa</taxon>
        <taxon>Ecdysozoa</taxon>
        <taxon>Arthropoda</taxon>
        <taxon>Hexapoda</taxon>
        <taxon>Insecta</taxon>
        <taxon>Pterygota</taxon>
        <taxon>Neoptera</taxon>
        <taxon>Endopterygota</taxon>
        <taxon>Hymenoptera</taxon>
        <taxon>Apocrita</taxon>
        <taxon>Aculeata</taxon>
        <taxon>Formicoidea</taxon>
        <taxon>Formicidae</taxon>
        <taxon>Myrmicinae</taxon>
        <taxon>Trachymyrmex</taxon>
    </lineage>
</organism>
<evidence type="ECO:0000313" key="1">
    <source>
        <dbReference type="EMBL" id="KYN27506.1"/>
    </source>
</evidence>
<dbReference type="EMBL" id="KQ978923">
    <property type="protein sequence ID" value="KYN27506.1"/>
    <property type="molecule type" value="Genomic_DNA"/>
</dbReference>
<dbReference type="Proteomes" id="UP000078492">
    <property type="component" value="Unassembled WGS sequence"/>
</dbReference>
<dbReference type="SUPFAM" id="SSF53098">
    <property type="entry name" value="Ribonuclease H-like"/>
    <property type="match status" value="1"/>
</dbReference>
<sequence length="246" mass="27540">METRFETHASLKTTYAEFLREYLELDHMRFSGSLDSSRCEFFLPHHGVIKDTSSTTKFRIVFNGSQKTNLGISLNDCLHIGPKLQTELMDQLLGMCGFPLKKTKLTAVFVCRSTRAVHLEVVSDYTTDAFLAYLDCGTNFVDADTALRNVFQAESTEAQRIGRALAEDRIQWRFDPPTAPHFRGLWEAAVKSLKHHLRRVTSKIFGGPDFNSLQDTTTVELCVLQTNIGGGSDLRRNSGLQGSSGL</sequence>
<dbReference type="PANTHER" id="PTHR47331:SF1">
    <property type="entry name" value="GAG-LIKE PROTEIN"/>
    <property type="match status" value="1"/>
</dbReference>
<reference evidence="1 2" key="1">
    <citation type="submission" date="2015-09" db="EMBL/GenBank/DDBJ databases">
        <title>Trachymyrmex cornetzi WGS genome.</title>
        <authorList>
            <person name="Nygaard S."/>
            <person name="Hu H."/>
            <person name="Boomsma J."/>
            <person name="Zhang G."/>
        </authorList>
    </citation>
    <scope>NUCLEOTIDE SEQUENCE [LARGE SCALE GENOMIC DNA]</scope>
    <source>
        <strain evidence="1">Tcor2-1</strain>
        <tissue evidence="1">Whole body</tissue>
    </source>
</reference>
<dbReference type="STRING" id="471704.A0A151JMT9"/>
<evidence type="ECO:0000313" key="2">
    <source>
        <dbReference type="Proteomes" id="UP000078492"/>
    </source>
</evidence>
<protein>
    <submittedName>
        <fullName evidence="1">Uncharacterized protein</fullName>
    </submittedName>
</protein>
<gene>
    <name evidence="1" type="ORF">ALC57_03104</name>
</gene>
<accession>A0A151JMT9</accession>
<dbReference type="Gene3D" id="3.30.420.10">
    <property type="entry name" value="Ribonuclease H-like superfamily/Ribonuclease H"/>
    <property type="match status" value="1"/>
</dbReference>
<proteinExistence type="predicted"/>
<name>A0A151JMT9_9HYME</name>
<dbReference type="AlphaFoldDB" id="A0A151JMT9"/>
<dbReference type="GO" id="GO:0003676">
    <property type="term" value="F:nucleic acid binding"/>
    <property type="evidence" value="ECO:0007669"/>
    <property type="project" value="InterPro"/>
</dbReference>
<dbReference type="InterPro" id="IPR012337">
    <property type="entry name" value="RNaseH-like_sf"/>
</dbReference>